<dbReference type="EMBL" id="JASJQH010007974">
    <property type="protein sequence ID" value="KAK9696353.1"/>
    <property type="molecule type" value="Genomic_DNA"/>
</dbReference>
<keyword evidence="9" id="KW-0808">Transferase</keyword>
<keyword evidence="5" id="KW-0539">Nucleus</keyword>
<proteinExistence type="inferred from homology"/>
<evidence type="ECO:0000256" key="3">
    <source>
        <dbReference type="ARBA" id="ARBA00018596"/>
    </source>
</evidence>
<dbReference type="Gene3D" id="3.60.21.60">
    <property type="match status" value="1"/>
</dbReference>
<evidence type="ECO:0000256" key="2">
    <source>
        <dbReference type="ARBA" id="ARBA00007299"/>
    </source>
</evidence>
<feature type="compositionally biased region" description="Polar residues" evidence="6">
    <location>
        <begin position="119"/>
        <end position="132"/>
    </location>
</feature>
<protein>
    <recommendedName>
        <fullName evidence="3">DNA polymerase alpha subunit B</fullName>
    </recommendedName>
</protein>
<accession>A0ABR2VS64</accession>
<keyword evidence="4" id="KW-0235">DNA replication</keyword>
<gene>
    <name evidence="9" type="primary">POL12</name>
    <name evidence="9" type="ORF">K7432_012515</name>
</gene>
<evidence type="ECO:0000256" key="6">
    <source>
        <dbReference type="SAM" id="MobiDB-lite"/>
    </source>
</evidence>
<comment type="caution">
    <text evidence="9">The sequence shown here is derived from an EMBL/GenBank/DDBJ whole genome shotgun (WGS) entry which is preliminary data.</text>
</comment>
<dbReference type="InterPro" id="IPR016722">
    <property type="entry name" value="DNA_pol_alpha_bsu"/>
</dbReference>
<dbReference type="InterPro" id="IPR007185">
    <property type="entry name" value="DNA_pol_a/d/e_bsu"/>
</dbReference>
<evidence type="ECO:0000256" key="1">
    <source>
        <dbReference type="ARBA" id="ARBA00004123"/>
    </source>
</evidence>
<evidence type="ECO:0000256" key="5">
    <source>
        <dbReference type="ARBA" id="ARBA00023242"/>
    </source>
</evidence>
<dbReference type="Proteomes" id="UP001479436">
    <property type="component" value="Unassembled WGS sequence"/>
</dbReference>
<dbReference type="Pfam" id="PF22062">
    <property type="entry name" value="OB_DPOA2"/>
    <property type="match status" value="1"/>
</dbReference>
<feature type="region of interest" description="Disordered" evidence="6">
    <location>
        <begin position="119"/>
        <end position="150"/>
    </location>
</feature>
<name>A0ABR2VS64_9FUNG</name>
<keyword evidence="9" id="KW-0239">DNA-directed DNA polymerase</keyword>
<organism evidence="9 10">
    <name type="scientific">Basidiobolus ranarum</name>
    <dbReference type="NCBI Taxonomy" id="34480"/>
    <lineage>
        <taxon>Eukaryota</taxon>
        <taxon>Fungi</taxon>
        <taxon>Fungi incertae sedis</taxon>
        <taxon>Zoopagomycota</taxon>
        <taxon>Entomophthoromycotina</taxon>
        <taxon>Basidiobolomycetes</taxon>
        <taxon>Basidiobolales</taxon>
        <taxon>Basidiobolaceae</taxon>
        <taxon>Basidiobolus</taxon>
    </lineage>
</organism>
<evidence type="ECO:0000313" key="10">
    <source>
        <dbReference type="Proteomes" id="UP001479436"/>
    </source>
</evidence>
<evidence type="ECO:0000256" key="4">
    <source>
        <dbReference type="ARBA" id="ARBA00022705"/>
    </source>
</evidence>
<feature type="domain" description="DNA polymerase alpha/delta/epsilon subunit B" evidence="7">
    <location>
        <begin position="346"/>
        <end position="510"/>
    </location>
</feature>
<dbReference type="PANTHER" id="PTHR23061:SF12">
    <property type="entry name" value="DNA POLYMERASE ALPHA SUBUNIT B"/>
    <property type="match status" value="1"/>
</dbReference>
<keyword evidence="10" id="KW-1185">Reference proteome</keyword>
<dbReference type="GO" id="GO:0003887">
    <property type="term" value="F:DNA-directed DNA polymerase activity"/>
    <property type="evidence" value="ECO:0007669"/>
    <property type="project" value="UniProtKB-KW"/>
</dbReference>
<dbReference type="InterPro" id="IPR054300">
    <property type="entry name" value="OB_DPOA2"/>
</dbReference>
<evidence type="ECO:0000313" key="9">
    <source>
        <dbReference type="EMBL" id="KAK9696353.1"/>
    </source>
</evidence>
<feature type="domain" description="DNA polymerase alpha subunit B OB" evidence="8">
    <location>
        <begin position="210"/>
        <end position="314"/>
    </location>
</feature>
<comment type="similarity">
    <text evidence="2">Belongs to the DNA polymerase alpha subunit B family.</text>
</comment>
<dbReference type="PIRSF" id="PIRSF018300">
    <property type="entry name" value="DNA_pol_alph_2"/>
    <property type="match status" value="1"/>
</dbReference>
<dbReference type="Pfam" id="PF04042">
    <property type="entry name" value="DNA_pol_E_B"/>
    <property type="match status" value="1"/>
</dbReference>
<reference evidence="9 10" key="1">
    <citation type="submission" date="2023-04" db="EMBL/GenBank/DDBJ databases">
        <title>Genome of Basidiobolus ranarum AG-B5.</title>
        <authorList>
            <person name="Stajich J.E."/>
            <person name="Carter-House D."/>
            <person name="Gryganskyi A."/>
        </authorList>
    </citation>
    <scope>NUCLEOTIDE SEQUENCE [LARGE SCALE GENOMIC DNA]</scope>
    <source>
        <strain evidence="9 10">AG-B5</strain>
    </source>
</reference>
<evidence type="ECO:0000259" key="8">
    <source>
        <dbReference type="Pfam" id="PF22062"/>
    </source>
</evidence>
<evidence type="ECO:0000259" key="7">
    <source>
        <dbReference type="Pfam" id="PF04042"/>
    </source>
</evidence>
<keyword evidence="9" id="KW-0548">Nucleotidyltransferase</keyword>
<comment type="subcellular location">
    <subcellularLocation>
        <location evidence="1">Nucleus</location>
    </subcellularLocation>
</comment>
<sequence>MEKELINYWPSLEEHDDLLKECVTLCECYALTPEDLWYKWEALVMKLEQQGEEISLDRVHFMSLKRQVEESFEKKHKDTRSTKPTYAIKGEPNYSNNFTSDNLDDFLAVIAPSTPSRNRSYLRNTDVHTPSPTRIKKLNYGSPVAPSPQTQRFAERSNRARIEDIYNPHLKSYVSPEGMVSSRRRFEFQEKDEKEVREYRYMFEKISEKSKVLDDRIENFADIFRETYNWEILSNPAQSTQSSVVTGGRVCSDSEAKINDKSILLEPSRIIGSGLRVQLDLNEIPSFAMFPGLIIGVEGLNNTGASFTASKVFQAPVPPRSMTPVSQLLFNNYDDSRLGGRPLGMVVASGPYRLDDNLDFVPFAELLATIGKEKPDILLLVGPFVDQDHPLIREGDFDGTVEEIFDEYIAQPLRDLENSSPSTSVFLIPSIRDIVHDYYIFPQPALDSYEFRLPKNVQTLSNPAQFTINEIHFAISSHDILFHLSGDEIGRNPAFKDRMGRLARHVLEQRN</sequence>
<dbReference type="PANTHER" id="PTHR23061">
    <property type="entry name" value="DNA POLYMERASE 2 ALPHA 70 KDA SUBUNIT"/>
    <property type="match status" value="1"/>
</dbReference>